<name>A0A7R9HKY6_9NEOP</name>
<keyword evidence="6" id="KW-0508">mRNA splicing</keyword>
<dbReference type="InterPro" id="IPR003107">
    <property type="entry name" value="HAT"/>
</dbReference>
<proteinExistence type="inferred from homology"/>
<evidence type="ECO:0000256" key="6">
    <source>
        <dbReference type="ARBA" id="ARBA00023187"/>
    </source>
</evidence>
<dbReference type="Pfam" id="PF23233">
    <property type="entry name" value="HAT_Syf1_CNRKL1_N"/>
    <property type="match status" value="1"/>
</dbReference>
<feature type="compositionally biased region" description="Basic and acidic residues" evidence="10">
    <location>
        <begin position="303"/>
        <end position="312"/>
    </location>
</feature>
<dbReference type="GO" id="GO:0071014">
    <property type="term" value="C:post-mRNA release spliceosomal complex"/>
    <property type="evidence" value="ECO:0007669"/>
    <property type="project" value="TreeGrafter"/>
</dbReference>
<dbReference type="InterPro" id="IPR045075">
    <property type="entry name" value="Syf1-like"/>
</dbReference>
<dbReference type="GO" id="GO:0000974">
    <property type="term" value="C:Prp19 complex"/>
    <property type="evidence" value="ECO:0007669"/>
    <property type="project" value="TreeGrafter"/>
</dbReference>
<keyword evidence="4" id="KW-0747">Spliceosome</keyword>
<dbReference type="InterPro" id="IPR055430">
    <property type="entry name" value="HAT_Syf1_CNRKL1_C"/>
</dbReference>
<evidence type="ECO:0000256" key="9">
    <source>
        <dbReference type="PROSITE-ProRule" id="PRU00339"/>
    </source>
</evidence>
<sequence length="935" mass="108288">MLTYEEKELDIIFNEDDLPYEEEILRNPFSVKHWLRYIEHKKGSSRQTVNIIYERALKELPGSYKLWYNYLKLRRRQVKGHCITDPSYQDINNTFERSLVFMHKCLMDQCRITRTRQVFDRALRALPITQHHRVWPLYLKFICRHDIPETAVRVFRRYLKLCPEDAEDYIEYLSSIGRLDEAAVKLAHIVNKEDFVSKHGKSNHQLWNELCELTSKNPHKVRSLNVDAIIRGGLRRYTDQLGHLWNSLADYYVRSGLFERLRMTSSLLDCRSGKARSSRAQCGFLTPVNTELVSRPNSGARTPSRDTGDHGGRHMVSHNIARDIYEEAIQTVTTVRDFTQVFDAYAQFEELSLNKRMEEATNNTTEEDDVDLELRLARFEHLMERRLLLLNSVLLRQNPHNVQEWHKRVKLYEGSPHDIIHTYTEAVQTVEPRLAVGRLHTLWVAFSRFYEGAGQIDDARVVFEKATHVAYVKVDDLASVWCEWAEMEIRHENYEEALQLMQKATVMPPRKVAYHDESETVQMRLYKSLKVWSMYADLEESFGTFKTCKAVYDRIIDLKIATPQIIINYGLFLEEHQYFEEAFRAYEKGIALFKWPNVYDIWNTYLTKFLGRYGGSKLERARDLFEQCLEHCPDNFAKALYLLYAKLEEEHGMARHAMAVYERATKAVLPGEMFELFNIYIKKAAEIYGVPKTRQIYEKAIELLSEENSREMCLRFAEMETKLGEIDRARTIYAHCSQMCDPRVTADFWQTWKEFEVRHGNEDTMREMLRIKRSVQATYNTQVNMMSAQMLSAATNVSGTVADLAPGAKDGMRMLEAKAALMAREDHTGTCLPVTGTLHGGWDEAGVGSLYIEQPAGKPGSSILFVRGETQGQGRDGTDTTRVVNPDEINIEDSDSDSTGVEEEEEDEPVERQAVPVEVFGSLKSRTEPSSPSVD</sequence>
<dbReference type="GO" id="GO:0000349">
    <property type="term" value="P:generation of catalytic spliceosome for first transesterification step"/>
    <property type="evidence" value="ECO:0007669"/>
    <property type="project" value="TreeGrafter"/>
</dbReference>
<evidence type="ECO:0000256" key="7">
    <source>
        <dbReference type="ARBA" id="ARBA00023242"/>
    </source>
</evidence>
<dbReference type="InterPro" id="IPR011990">
    <property type="entry name" value="TPR-like_helical_dom_sf"/>
</dbReference>
<reference evidence="14" key="1">
    <citation type="submission" date="2020-11" db="EMBL/GenBank/DDBJ databases">
        <authorList>
            <person name="Tran Van P."/>
        </authorList>
    </citation>
    <scope>NUCLEOTIDE SEQUENCE</scope>
</reference>
<evidence type="ECO:0000256" key="4">
    <source>
        <dbReference type="ARBA" id="ARBA00022728"/>
    </source>
</evidence>
<dbReference type="InterPro" id="IPR055433">
    <property type="entry name" value="HAT_Syf1-like_N"/>
</dbReference>
<dbReference type="SMART" id="SM00386">
    <property type="entry name" value="HAT"/>
    <property type="match status" value="11"/>
</dbReference>
<dbReference type="FunFam" id="1.25.40.10:FF:000023">
    <property type="entry name" value="Pre-mRNA-splicing factor SYF1"/>
    <property type="match status" value="1"/>
</dbReference>
<feature type="region of interest" description="Disordered" evidence="10">
    <location>
        <begin position="293"/>
        <end position="313"/>
    </location>
</feature>
<feature type="domain" description="Pre-mRNA-splicing factor SYF1 central HAT repeats" evidence="11">
    <location>
        <begin position="167"/>
        <end position="262"/>
    </location>
</feature>
<feature type="repeat" description="TPR" evidence="9">
    <location>
        <begin position="478"/>
        <end position="511"/>
    </location>
</feature>
<dbReference type="Gene3D" id="1.25.40.10">
    <property type="entry name" value="Tetratricopeptide repeat domain"/>
    <property type="match status" value="5"/>
</dbReference>
<dbReference type="InterPro" id="IPR019734">
    <property type="entry name" value="TPR_rpt"/>
</dbReference>
<evidence type="ECO:0000256" key="5">
    <source>
        <dbReference type="ARBA" id="ARBA00022737"/>
    </source>
</evidence>
<dbReference type="Pfam" id="PF23231">
    <property type="entry name" value="HAT_Syf1_CNRKL1_C"/>
    <property type="match status" value="1"/>
</dbReference>
<dbReference type="AlphaFoldDB" id="A0A7R9HKY6"/>
<dbReference type="PROSITE" id="PS50005">
    <property type="entry name" value="TPR"/>
    <property type="match status" value="1"/>
</dbReference>
<dbReference type="GO" id="GO:0071007">
    <property type="term" value="C:U2-type catalytic step 2 spliceosome"/>
    <property type="evidence" value="ECO:0007669"/>
    <property type="project" value="TreeGrafter"/>
</dbReference>
<dbReference type="EMBL" id="OB793239">
    <property type="protein sequence ID" value="CAD7426628.1"/>
    <property type="molecule type" value="Genomic_DNA"/>
</dbReference>
<evidence type="ECO:0000259" key="12">
    <source>
        <dbReference type="Pfam" id="PF23231"/>
    </source>
</evidence>
<feature type="compositionally biased region" description="Acidic residues" evidence="10">
    <location>
        <begin position="889"/>
        <end position="909"/>
    </location>
</feature>
<dbReference type="InterPro" id="IPR056350">
    <property type="entry name" value="HAT_Syf1_central"/>
</dbReference>
<dbReference type="FunFam" id="1.25.40.10:FF:000137">
    <property type="entry name" value="Pre-mRNA-splicing factor syf1"/>
    <property type="match status" value="1"/>
</dbReference>
<feature type="domain" description="Pre-mRNA-splicing factor Syf1-like N-terminal HAT-repeats" evidence="13">
    <location>
        <begin position="16"/>
        <end position="164"/>
    </location>
</feature>
<feature type="domain" description="Pre-mRNA-splicing factor SYF1 central HAT repeats" evidence="11">
    <location>
        <begin position="319"/>
        <end position="430"/>
    </location>
</feature>
<comment type="subcellular location">
    <subcellularLocation>
        <location evidence="1">Nucleus</location>
    </subcellularLocation>
</comment>
<keyword evidence="7" id="KW-0539">Nucleus</keyword>
<dbReference type="FunFam" id="1.25.40.10:FF:001071">
    <property type="entry name" value="pre-mRNA-splicing factor SYF1-like"/>
    <property type="match status" value="1"/>
</dbReference>
<keyword evidence="3" id="KW-0507">mRNA processing</keyword>
<evidence type="ECO:0000256" key="2">
    <source>
        <dbReference type="ARBA" id="ARBA00008644"/>
    </source>
</evidence>
<evidence type="ECO:0000259" key="11">
    <source>
        <dbReference type="Pfam" id="PF23220"/>
    </source>
</evidence>
<evidence type="ECO:0000259" key="13">
    <source>
        <dbReference type="Pfam" id="PF23233"/>
    </source>
</evidence>
<dbReference type="Pfam" id="PF23220">
    <property type="entry name" value="HAT_Syf1_M"/>
    <property type="match status" value="2"/>
</dbReference>
<dbReference type="PANTHER" id="PTHR11246">
    <property type="entry name" value="PRE-MRNA SPLICING FACTOR"/>
    <property type="match status" value="1"/>
</dbReference>
<evidence type="ECO:0000256" key="3">
    <source>
        <dbReference type="ARBA" id="ARBA00022664"/>
    </source>
</evidence>
<gene>
    <name evidence="14" type="ORF">TMSB3V08_LOCUS3504</name>
</gene>
<feature type="region of interest" description="Disordered" evidence="10">
    <location>
        <begin position="869"/>
        <end position="935"/>
    </location>
</feature>
<evidence type="ECO:0000313" key="14">
    <source>
        <dbReference type="EMBL" id="CAD7426628.1"/>
    </source>
</evidence>
<comment type="similarity">
    <text evidence="2">Belongs to the crooked-neck family.</text>
</comment>
<accession>A0A7R9HKY6</accession>
<evidence type="ECO:0000256" key="10">
    <source>
        <dbReference type="SAM" id="MobiDB-lite"/>
    </source>
</evidence>
<feature type="domain" description="Pre-mRNA-splicing factor Syf1/CRNKL1-like C-terminal HAT-repeats" evidence="12">
    <location>
        <begin position="432"/>
        <end position="800"/>
    </location>
</feature>
<evidence type="ECO:0000256" key="1">
    <source>
        <dbReference type="ARBA" id="ARBA00004123"/>
    </source>
</evidence>
<protein>
    <recommendedName>
        <fullName evidence="8">Pre-mRNA-splicing factor SYF1</fullName>
    </recommendedName>
</protein>
<dbReference type="SUPFAM" id="SSF48452">
    <property type="entry name" value="TPR-like"/>
    <property type="match status" value="3"/>
</dbReference>
<organism evidence="14">
    <name type="scientific">Timema monikensis</name>
    <dbReference type="NCBI Taxonomy" id="170555"/>
    <lineage>
        <taxon>Eukaryota</taxon>
        <taxon>Metazoa</taxon>
        <taxon>Ecdysozoa</taxon>
        <taxon>Arthropoda</taxon>
        <taxon>Hexapoda</taxon>
        <taxon>Insecta</taxon>
        <taxon>Pterygota</taxon>
        <taxon>Neoptera</taxon>
        <taxon>Polyneoptera</taxon>
        <taxon>Phasmatodea</taxon>
        <taxon>Timematodea</taxon>
        <taxon>Timematoidea</taxon>
        <taxon>Timematidae</taxon>
        <taxon>Timema</taxon>
    </lineage>
</organism>
<dbReference type="FunFam" id="1.25.40.10:FF:000182">
    <property type="entry name" value="Pre-mRNA-splicing factor SYF1"/>
    <property type="match status" value="1"/>
</dbReference>
<dbReference type="PANTHER" id="PTHR11246:SF5">
    <property type="entry name" value="PRE-MRNA-SPLICING FACTOR SYF1"/>
    <property type="match status" value="1"/>
</dbReference>
<keyword evidence="9" id="KW-0802">TPR repeat</keyword>
<evidence type="ECO:0000256" key="8">
    <source>
        <dbReference type="ARBA" id="ARBA00039472"/>
    </source>
</evidence>
<keyword evidence="5" id="KW-0677">Repeat</keyword>